<dbReference type="Proteomes" id="UP000803884">
    <property type="component" value="Unassembled WGS sequence"/>
</dbReference>
<dbReference type="RefSeq" id="XP_069227164.1">
    <property type="nucleotide sequence ID" value="XM_069376742.1"/>
</dbReference>
<evidence type="ECO:0000313" key="2">
    <source>
        <dbReference type="EMBL" id="KAL1584058.1"/>
    </source>
</evidence>
<feature type="compositionally biased region" description="Polar residues" evidence="1">
    <location>
        <begin position="425"/>
        <end position="438"/>
    </location>
</feature>
<feature type="region of interest" description="Disordered" evidence="1">
    <location>
        <begin position="186"/>
        <end position="493"/>
    </location>
</feature>
<comment type="caution">
    <text evidence="2">The sequence shown here is derived from an EMBL/GenBank/DDBJ whole genome shotgun (WGS) entry which is preliminary data.</text>
</comment>
<gene>
    <name evidence="2" type="ORF">WHR41_08138</name>
</gene>
<dbReference type="AlphaFoldDB" id="A0AB34KL66"/>
<name>A0AB34KL66_9PEZI</name>
<sequence length="514" mass="55975">MPAAPGENLLTTLFADVHYYFNEPSSKPVHHRLSRCSYAYVFHNPTEHRAKLEIANHAGTPDQDAFHGYLAAVKSLQYSYKHPTLFTLTLDASLITSREEWHLSTYDERNEQRYVYRIHTIDLYLWTEKDAATFLKHMHSVMPAERLDIRGAPASSQSNLAEHRDSMSPVVQQLEKTAIGAHFHPRAESTTSAQSFPGPPTPATSGGVAISPPPQQQQPAPMAYNPAAPSAPEPIAHREKTPPPADDVNGAQGSNGHGITQYASVPQGFHQSMQNTPQQSYFPGPPAPQQRQSSLSSFPGPPGGSPLGGMQNGQSGSFPPPPPPPAQTAHSPAPYTPSFGLPPTSQTVHPSSPPPSQTSFQRQSSYGHPVQQFASFGPQSPGFPNQQQPPTPSAPPSYNNHTPLQSPGLPPPPASSQQQAAQIAGYSNYSYNQAQQAQPGAYTPHGGYGGDVHNQLYRPTEAENNAQLADKNKRPQAQQEQRHDSFSGKYKVNERVDKVEKGVGRFLKKLDSKW</sequence>
<feature type="compositionally biased region" description="Polar residues" evidence="1">
    <location>
        <begin position="251"/>
        <end position="281"/>
    </location>
</feature>
<organism evidence="2 3">
    <name type="scientific">Cladosporium halotolerans</name>
    <dbReference type="NCBI Taxonomy" id="1052096"/>
    <lineage>
        <taxon>Eukaryota</taxon>
        <taxon>Fungi</taxon>
        <taxon>Dikarya</taxon>
        <taxon>Ascomycota</taxon>
        <taxon>Pezizomycotina</taxon>
        <taxon>Dothideomycetes</taxon>
        <taxon>Dothideomycetidae</taxon>
        <taxon>Cladosporiales</taxon>
        <taxon>Cladosporiaceae</taxon>
        <taxon>Cladosporium</taxon>
    </lineage>
</organism>
<evidence type="ECO:0000313" key="3">
    <source>
        <dbReference type="Proteomes" id="UP000803884"/>
    </source>
</evidence>
<dbReference type="EMBL" id="JAAQHG020000029">
    <property type="protein sequence ID" value="KAL1584058.1"/>
    <property type="molecule type" value="Genomic_DNA"/>
</dbReference>
<feature type="compositionally biased region" description="Low complexity" evidence="1">
    <location>
        <begin position="217"/>
        <end position="230"/>
    </location>
</feature>
<accession>A0AB34KL66</accession>
<feature type="compositionally biased region" description="Low complexity" evidence="1">
    <location>
        <begin position="396"/>
        <end position="407"/>
    </location>
</feature>
<reference evidence="2 3" key="1">
    <citation type="journal article" date="2020" name="Microbiol. Resour. Announc.">
        <title>Draft Genome Sequence of a Cladosporium Species Isolated from the Mesophotic Ascidian Didemnum maculosum.</title>
        <authorList>
            <person name="Gioti A."/>
            <person name="Siaperas R."/>
            <person name="Nikolaivits E."/>
            <person name="Le Goff G."/>
            <person name="Ouazzani J."/>
            <person name="Kotoulas G."/>
            <person name="Topakas E."/>
        </authorList>
    </citation>
    <scope>NUCLEOTIDE SEQUENCE [LARGE SCALE GENOMIC DNA]</scope>
    <source>
        <strain evidence="2 3">TM138-S3</strain>
    </source>
</reference>
<protein>
    <submittedName>
        <fullName evidence="2">Uncharacterized protein</fullName>
    </submittedName>
</protein>
<evidence type="ECO:0000256" key="1">
    <source>
        <dbReference type="SAM" id="MobiDB-lite"/>
    </source>
</evidence>
<proteinExistence type="predicted"/>
<feature type="compositionally biased region" description="Basic and acidic residues" evidence="1">
    <location>
        <begin position="480"/>
        <end position="493"/>
    </location>
</feature>
<keyword evidence="3" id="KW-1185">Reference proteome</keyword>
<dbReference type="GeneID" id="96009580"/>